<evidence type="ECO:0000313" key="3">
    <source>
        <dbReference type="Proteomes" id="UP000299102"/>
    </source>
</evidence>
<comment type="caution">
    <text evidence="2">The sequence shown here is derived from an EMBL/GenBank/DDBJ whole genome shotgun (WGS) entry which is preliminary data.</text>
</comment>
<name>A0A4C1V1W1_EUMVA</name>
<feature type="chain" id="PRO_5020037279" evidence="1">
    <location>
        <begin position="24"/>
        <end position="123"/>
    </location>
</feature>
<organism evidence="2 3">
    <name type="scientific">Eumeta variegata</name>
    <name type="common">Bagworm moth</name>
    <name type="synonym">Eumeta japonica</name>
    <dbReference type="NCBI Taxonomy" id="151549"/>
    <lineage>
        <taxon>Eukaryota</taxon>
        <taxon>Metazoa</taxon>
        <taxon>Ecdysozoa</taxon>
        <taxon>Arthropoda</taxon>
        <taxon>Hexapoda</taxon>
        <taxon>Insecta</taxon>
        <taxon>Pterygota</taxon>
        <taxon>Neoptera</taxon>
        <taxon>Endopterygota</taxon>
        <taxon>Lepidoptera</taxon>
        <taxon>Glossata</taxon>
        <taxon>Ditrysia</taxon>
        <taxon>Tineoidea</taxon>
        <taxon>Psychidae</taxon>
        <taxon>Oiketicinae</taxon>
        <taxon>Eumeta</taxon>
    </lineage>
</organism>
<accession>A0A4C1V1W1</accession>
<dbReference type="EMBL" id="BGZK01000255">
    <property type="protein sequence ID" value="GBP32074.1"/>
    <property type="molecule type" value="Genomic_DNA"/>
</dbReference>
<sequence length="123" mass="13869">MPFRNIHLWYANLAVIAVSTVTADREKYLEAVPIFTHAATAVQVDELGRISSSWRLSSNQTGQRFSPPMAMRANFKIVLRRTILNPHHIIQSGLDDVVRVVDMPTPTSVLHRVVTSLQRLPVQ</sequence>
<protein>
    <submittedName>
        <fullName evidence="2">Uncharacterized protein</fullName>
    </submittedName>
</protein>
<feature type="signal peptide" evidence="1">
    <location>
        <begin position="1"/>
        <end position="23"/>
    </location>
</feature>
<gene>
    <name evidence="2" type="ORF">EVAR_80840_1</name>
</gene>
<keyword evidence="1" id="KW-0732">Signal</keyword>
<evidence type="ECO:0000313" key="2">
    <source>
        <dbReference type="EMBL" id="GBP32074.1"/>
    </source>
</evidence>
<proteinExistence type="predicted"/>
<evidence type="ECO:0000256" key="1">
    <source>
        <dbReference type="SAM" id="SignalP"/>
    </source>
</evidence>
<keyword evidence="3" id="KW-1185">Reference proteome</keyword>
<dbReference type="AlphaFoldDB" id="A0A4C1V1W1"/>
<reference evidence="2 3" key="1">
    <citation type="journal article" date="2019" name="Commun. Biol.">
        <title>The bagworm genome reveals a unique fibroin gene that provides high tensile strength.</title>
        <authorList>
            <person name="Kono N."/>
            <person name="Nakamura H."/>
            <person name="Ohtoshi R."/>
            <person name="Tomita M."/>
            <person name="Numata K."/>
            <person name="Arakawa K."/>
        </authorList>
    </citation>
    <scope>NUCLEOTIDE SEQUENCE [LARGE SCALE GENOMIC DNA]</scope>
</reference>
<dbReference type="Proteomes" id="UP000299102">
    <property type="component" value="Unassembled WGS sequence"/>
</dbReference>